<evidence type="ECO:0000313" key="2">
    <source>
        <dbReference type="EMBL" id="MBI5973997.1"/>
    </source>
</evidence>
<proteinExistence type="predicted"/>
<dbReference type="SUPFAM" id="SSF55729">
    <property type="entry name" value="Acyl-CoA N-acyltransferases (Nat)"/>
    <property type="match status" value="1"/>
</dbReference>
<dbReference type="Gene3D" id="3.40.630.30">
    <property type="match status" value="1"/>
</dbReference>
<dbReference type="EMBL" id="JABANU010000001">
    <property type="protein sequence ID" value="MBI5973997.1"/>
    <property type="molecule type" value="Genomic_DNA"/>
</dbReference>
<name>A0ABS0T5H5_9STAP</name>
<sequence length="150" mass="17434">MKQIDINDQQYIHEIAHLHAQLLGDDPTTPVTPSRLQMSLYEEMINQRLQYSKEYILVEESQRAHLTAYIWAHYDQPLKQVVIESLFVHPSYRSNGVATRLKKEVEEWAKSVGAEQLVGTVRMDNHAMIELNTQLGYKKEKIVMAKRIEG</sequence>
<evidence type="ECO:0000259" key="1">
    <source>
        <dbReference type="PROSITE" id="PS51186"/>
    </source>
</evidence>
<dbReference type="PANTHER" id="PTHR43072:SF58">
    <property type="entry name" value="N-ACETYLTRANSFERASE DOMAIN-CONTAINING PROTEIN"/>
    <property type="match status" value="1"/>
</dbReference>
<dbReference type="PANTHER" id="PTHR43072">
    <property type="entry name" value="N-ACETYLTRANSFERASE"/>
    <property type="match status" value="1"/>
</dbReference>
<dbReference type="InterPro" id="IPR016181">
    <property type="entry name" value="Acyl_CoA_acyltransferase"/>
</dbReference>
<feature type="domain" description="N-acetyltransferase" evidence="1">
    <location>
        <begin position="2"/>
        <end position="150"/>
    </location>
</feature>
<dbReference type="CDD" id="cd04301">
    <property type="entry name" value="NAT_SF"/>
    <property type="match status" value="1"/>
</dbReference>
<accession>A0ABS0T5H5</accession>
<dbReference type="InterPro" id="IPR000182">
    <property type="entry name" value="GNAT_dom"/>
</dbReference>
<keyword evidence="3" id="KW-1185">Reference proteome</keyword>
<dbReference type="PROSITE" id="PS51186">
    <property type="entry name" value="GNAT"/>
    <property type="match status" value="1"/>
</dbReference>
<dbReference type="RefSeq" id="WP_198616792.1">
    <property type="nucleotide sequence ID" value="NZ_JABANU010000001.1"/>
</dbReference>
<dbReference type="Proteomes" id="UP000751852">
    <property type="component" value="Unassembled WGS sequence"/>
</dbReference>
<evidence type="ECO:0000313" key="3">
    <source>
        <dbReference type="Proteomes" id="UP000751852"/>
    </source>
</evidence>
<gene>
    <name evidence="2" type="ORF">HHH54_00115</name>
</gene>
<organism evidence="2 3">
    <name type="scientific">Staphylococcus canis</name>
    <dbReference type="NCBI Taxonomy" id="2724942"/>
    <lineage>
        <taxon>Bacteria</taxon>
        <taxon>Bacillati</taxon>
        <taxon>Bacillota</taxon>
        <taxon>Bacilli</taxon>
        <taxon>Bacillales</taxon>
        <taxon>Staphylococcaceae</taxon>
        <taxon>Staphylococcus</taxon>
    </lineage>
</organism>
<protein>
    <submittedName>
        <fullName evidence="2">GNAT family N-acetyltransferase</fullName>
    </submittedName>
</protein>
<reference evidence="2 3" key="1">
    <citation type="submission" date="2020-04" db="EMBL/GenBank/DDBJ databases">
        <title>Staphylococcus species from domestic dog.</title>
        <authorList>
            <person name="Paterson G.K."/>
        </authorList>
    </citation>
    <scope>NUCLEOTIDE SEQUENCE [LARGE SCALE GENOMIC DNA]</scope>
    <source>
        <strain evidence="2 3">H16/1A</strain>
    </source>
</reference>
<comment type="caution">
    <text evidence="2">The sequence shown here is derived from an EMBL/GenBank/DDBJ whole genome shotgun (WGS) entry which is preliminary data.</text>
</comment>
<dbReference type="Pfam" id="PF00583">
    <property type="entry name" value="Acetyltransf_1"/>
    <property type="match status" value="1"/>
</dbReference>